<dbReference type="PRINTS" id="PR00080">
    <property type="entry name" value="SDRFAMILY"/>
</dbReference>
<dbReference type="Pfam" id="PF00106">
    <property type="entry name" value="adh_short"/>
    <property type="match status" value="1"/>
</dbReference>
<comment type="similarity">
    <text evidence="1 4">Belongs to the short-chain dehydrogenases/reductases (SDR) family.</text>
</comment>
<dbReference type="AlphaFoldDB" id="A0A444RMN0"/>
<dbReference type="PANTHER" id="PTHR44169:SF6">
    <property type="entry name" value="NADPH-DEPENDENT 1-ACYLDIHYDROXYACETONE PHOSPHATE REDUCTASE"/>
    <property type="match status" value="1"/>
</dbReference>
<dbReference type="SUPFAM" id="SSF51735">
    <property type="entry name" value="NAD(P)-binding Rossmann-fold domains"/>
    <property type="match status" value="1"/>
</dbReference>
<sequence length="305" mass="32989">MASHNKPTVLITGASQGGSGNALALEFAKKGYRVFATARSLRTLTNLTENGIETLTLDVTDFESLVTLRDEIANRTGGKLDILFNNAGTLYDAPAIEQDPIRVKKMFDTNVFGLFDSISVFTPLLLKAAASSSRAPTIVNVASILARIPMPFTAAYNATKAAVASYSDTLRLELEPLGIRVVTLYMGEVSTGLMLTDNINFGPESIYADLEAKVKERTANHAKTSVTPQEFAASVVPQVVGSNSNYIWKGTNAFLCWFLNAFAPHKSFDSSMKGTVGLSDKEITRLKESASSTQASLGHVYLFRR</sequence>
<dbReference type="PANTHER" id="PTHR44169">
    <property type="entry name" value="NADPH-DEPENDENT 1-ACYLDIHYDROXYACETONE PHOSPHATE REDUCTASE"/>
    <property type="match status" value="1"/>
</dbReference>
<accession>A0A444RMN0</accession>
<dbReference type="InterPro" id="IPR036291">
    <property type="entry name" value="NAD(P)-bd_dom_sf"/>
</dbReference>
<evidence type="ECO:0000313" key="5">
    <source>
        <dbReference type="EMBL" id="RXG42402.1"/>
    </source>
</evidence>
<keyword evidence="2" id="KW-0521">NADP</keyword>
<reference evidence="5 6" key="1">
    <citation type="submission" date="2018-12" db="EMBL/GenBank/DDBJ databases">
        <title>Genome of Verticillium dahliae isolate Getta Getta.</title>
        <authorList>
            <person name="Gardiner D.M."/>
        </authorList>
    </citation>
    <scope>NUCLEOTIDE SEQUENCE [LARGE SCALE GENOMIC DNA]</scope>
    <source>
        <strain evidence="5 6">Getta Getta</strain>
    </source>
</reference>
<dbReference type="GO" id="GO:0019433">
    <property type="term" value="P:triglyceride catabolic process"/>
    <property type="evidence" value="ECO:0007669"/>
    <property type="project" value="TreeGrafter"/>
</dbReference>
<evidence type="ECO:0000256" key="1">
    <source>
        <dbReference type="ARBA" id="ARBA00006484"/>
    </source>
</evidence>
<dbReference type="PROSITE" id="PS00061">
    <property type="entry name" value="ADH_SHORT"/>
    <property type="match status" value="1"/>
</dbReference>
<dbReference type="GO" id="GO:0000140">
    <property type="term" value="F:acylglycerone-phosphate reductase (NADP+) activity"/>
    <property type="evidence" value="ECO:0007669"/>
    <property type="project" value="TreeGrafter"/>
</dbReference>
<evidence type="ECO:0000256" key="4">
    <source>
        <dbReference type="RuleBase" id="RU000363"/>
    </source>
</evidence>
<dbReference type="GO" id="GO:0004806">
    <property type="term" value="F:triacylglycerol lipase activity"/>
    <property type="evidence" value="ECO:0007669"/>
    <property type="project" value="TreeGrafter"/>
</dbReference>
<name>A0A444RMN0_VERDA</name>
<dbReference type="EMBL" id="RSDZ01000132">
    <property type="protein sequence ID" value="RXG42402.1"/>
    <property type="molecule type" value="Genomic_DNA"/>
</dbReference>
<evidence type="ECO:0000256" key="3">
    <source>
        <dbReference type="ARBA" id="ARBA00023002"/>
    </source>
</evidence>
<dbReference type="GO" id="GO:0005811">
    <property type="term" value="C:lipid droplet"/>
    <property type="evidence" value="ECO:0007669"/>
    <property type="project" value="TreeGrafter"/>
</dbReference>
<gene>
    <name evidence="5" type="ORF">VDGE_07771</name>
</gene>
<dbReference type="Gene3D" id="3.40.50.720">
    <property type="entry name" value="NAD(P)-binding Rossmann-like Domain"/>
    <property type="match status" value="1"/>
</dbReference>
<dbReference type="InterPro" id="IPR020904">
    <property type="entry name" value="Sc_DH/Rdtase_CS"/>
</dbReference>
<evidence type="ECO:0008006" key="7">
    <source>
        <dbReference type="Google" id="ProtNLM"/>
    </source>
</evidence>
<evidence type="ECO:0000256" key="2">
    <source>
        <dbReference type="ARBA" id="ARBA00022857"/>
    </source>
</evidence>
<dbReference type="GO" id="GO:0006654">
    <property type="term" value="P:phosphatidic acid biosynthetic process"/>
    <property type="evidence" value="ECO:0007669"/>
    <property type="project" value="TreeGrafter"/>
</dbReference>
<proteinExistence type="inferred from homology"/>
<dbReference type="PRINTS" id="PR00081">
    <property type="entry name" value="GDHRDH"/>
</dbReference>
<keyword evidence="3" id="KW-0560">Oxidoreductase</keyword>
<organism evidence="5 6">
    <name type="scientific">Verticillium dahliae</name>
    <name type="common">Verticillium wilt</name>
    <dbReference type="NCBI Taxonomy" id="27337"/>
    <lineage>
        <taxon>Eukaryota</taxon>
        <taxon>Fungi</taxon>
        <taxon>Dikarya</taxon>
        <taxon>Ascomycota</taxon>
        <taxon>Pezizomycotina</taxon>
        <taxon>Sordariomycetes</taxon>
        <taxon>Hypocreomycetidae</taxon>
        <taxon>Glomerellales</taxon>
        <taxon>Plectosphaerellaceae</taxon>
        <taxon>Verticillium</taxon>
    </lineage>
</organism>
<dbReference type="GO" id="GO:0005783">
    <property type="term" value="C:endoplasmic reticulum"/>
    <property type="evidence" value="ECO:0007669"/>
    <property type="project" value="TreeGrafter"/>
</dbReference>
<evidence type="ECO:0000313" key="6">
    <source>
        <dbReference type="Proteomes" id="UP000288725"/>
    </source>
</evidence>
<comment type="caution">
    <text evidence="5">The sequence shown here is derived from an EMBL/GenBank/DDBJ whole genome shotgun (WGS) entry which is preliminary data.</text>
</comment>
<dbReference type="InterPro" id="IPR002347">
    <property type="entry name" value="SDR_fam"/>
</dbReference>
<protein>
    <recommendedName>
        <fullName evidence="7">Oxidoreductase</fullName>
    </recommendedName>
</protein>
<dbReference type="Proteomes" id="UP000288725">
    <property type="component" value="Chromosome 2"/>
</dbReference>